<dbReference type="STRING" id="228230.RMCC_2947"/>
<evidence type="ECO:0000313" key="7">
    <source>
        <dbReference type="Proteomes" id="UP000069443"/>
    </source>
</evidence>
<dbReference type="Gene3D" id="3.40.50.1820">
    <property type="entry name" value="alpha/beta hydrolase"/>
    <property type="match status" value="1"/>
</dbReference>
<dbReference type="GO" id="GO:0004301">
    <property type="term" value="F:epoxide hydrolase activity"/>
    <property type="evidence" value="ECO:0007669"/>
    <property type="project" value="TreeGrafter"/>
</dbReference>
<evidence type="ECO:0000256" key="1">
    <source>
        <dbReference type="ARBA" id="ARBA00010088"/>
    </source>
</evidence>
<dbReference type="Proteomes" id="UP000069443">
    <property type="component" value="Unassembled WGS sequence"/>
</dbReference>
<feature type="active site" description="Nucleophile" evidence="4">
    <location>
        <position position="181"/>
    </location>
</feature>
<keyword evidence="7" id="KW-1185">Reference proteome</keyword>
<comment type="similarity">
    <text evidence="1">Belongs to the peptidase S33 family.</text>
</comment>
<dbReference type="Pfam" id="PF06441">
    <property type="entry name" value="EHN"/>
    <property type="match status" value="1"/>
</dbReference>
<dbReference type="InterPro" id="IPR000639">
    <property type="entry name" value="Epox_hydrolase-like"/>
</dbReference>
<dbReference type="InterPro" id="IPR016292">
    <property type="entry name" value="Epoxide_hydrolase"/>
</dbReference>
<keyword evidence="2" id="KW-0058">Aromatic hydrocarbons catabolism</keyword>
<reference evidence="7" key="2">
    <citation type="submission" date="2016-02" db="EMBL/GenBank/DDBJ databases">
        <title>Draft genome sequence of five rapidly growing Mycobacterium species.</title>
        <authorList>
            <person name="Katahira K."/>
            <person name="Gotou Y."/>
            <person name="Iida K."/>
            <person name="Ogura Y."/>
            <person name="Hayashi T."/>
        </authorList>
    </citation>
    <scope>NUCLEOTIDE SEQUENCE [LARGE SCALE GENOMIC DNA]</scope>
    <source>
        <strain evidence="7">JCM15298</strain>
    </source>
</reference>
<dbReference type="InterPro" id="IPR010497">
    <property type="entry name" value="Epoxide_hydro_N"/>
</dbReference>
<protein>
    <submittedName>
        <fullName evidence="6">Epocide hydrolase domain-containing protein</fullName>
    </submittedName>
</protein>
<dbReference type="PIRSF" id="PIRSF001112">
    <property type="entry name" value="Epoxide_hydrolase"/>
    <property type="match status" value="1"/>
</dbReference>
<gene>
    <name evidence="6" type="ORF">RMCC_2947</name>
</gene>
<feature type="domain" description="Epoxide hydrolase N-terminal" evidence="5">
    <location>
        <begin position="7"/>
        <end position="112"/>
    </location>
</feature>
<feature type="active site" description="Proton acceptor" evidence="4">
    <location>
        <position position="359"/>
    </location>
</feature>
<reference evidence="7" key="1">
    <citation type="journal article" date="2016" name="Genome Announc.">
        <title>Draft Genome Sequences of Five Rapidly Growing Mycobacterium Species, M. thermoresistibile, M. fortuitum subsp. acetamidolyticum, M. canariasense, M. brisbanense, and M. novocastrense.</title>
        <authorList>
            <person name="Katahira K."/>
            <person name="Ogura Y."/>
            <person name="Gotoh Y."/>
            <person name="Hayashi T."/>
        </authorList>
    </citation>
    <scope>NUCLEOTIDE SEQUENCE [LARGE SCALE GENOMIC DNA]</scope>
    <source>
        <strain evidence="7">JCM15298</strain>
    </source>
</reference>
<dbReference type="PRINTS" id="PR00412">
    <property type="entry name" value="EPOXHYDRLASE"/>
</dbReference>
<accession>A0A100WCZ9</accession>
<organism evidence="6 7">
    <name type="scientific">Mycolicibacterium canariasense</name>
    <name type="common">Mycobacterium canariasense</name>
    <dbReference type="NCBI Taxonomy" id="228230"/>
    <lineage>
        <taxon>Bacteria</taxon>
        <taxon>Bacillati</taxon>
        <taxon>Actinomycetota</taxon>
        <taxon>Actinomycetes</taxon>
        <taxon>Mycobacteriales</taxon>
        <taxon>Mycobacteriaceae</taxon>
        <taxon>Mycolicibacterium</taxon>
    </lineage>
</organism>
<comment type="caution">
    <text evidence="6">The sequence shown here is derived from an EMBL/GenBank/DDBJ whole genome shotgun (WGS) entry which is preliminary data.</text>
</comment>
<sequence length="381" mass="42489">MGIVSDIRPFRIAVPDDDLDDLRRRLAATRWPEAECVDDWSQGVPLAYTRELARYWAQDYDWRAREAALNRFTQFITEIDGLDIHVIHQRSPHADALPLLITHGWPGSVVEFHKVIGPLTDPTAHGGRPEDAFHVVCPSLPGYGFSGKPTSTGWGVPKIAETWDTLMRRLGYDRYGAQGGDWGAAVTTQIGRNGDNGCLAIHINMPIGRPPAASVESPTEEDLAAFAVLKEHRTWGTGYSKQQSTRPQTLGYGLVDSPVAQLAWIVEKFWAWADCDGHPENVLTRDEMLDNVMLYWITGSGASSARLYWESFTSFGAGERVEKPTGVAAFPKEITRTPRSWCEDGYNITHWTAMPRGGHFAAFEQPDLFVADVRSFFATVR</sequence>
<dbReference type="AlphaFoldDB" id="A0A100WCZ9"/>
<evidence type="ECO:0000256" key="2">
    <source>
        <dbReference type="ARBA" id="ARBA00022797"/>
    </source>
</evidence>
<dbReference type="PANTHER" id="PTHR21661:SF35">
    <property type="entry name" value="EPOXIDE HYDROLASE"/>
    <property type="match status" value="1"/>
</dbReference>
<evidence type="ECO:0000313" key="6">
    <source>
        <dbReference type="EMBL" id="GAS95981.1"/>
    </source>
</evidence>
<dbReference type="SUPFAM" id="SSF53474">
    <property type="entry name" value="alpha/beta-Hydrolases"/>
    <property type="match status" value="1"/>
</dbReference>
<dbReference type="GO" id="GO:0097176">
    <property type="term" value="P:epoxide metabolic process"/>
    <property type="evidence" value="ECO:0007669"/>
    <property type="project" value="TreeGrafter"/>
</dbReference>
<proteinExistence type="inferred from homology"/>
<feature type="active site" description="Proton donor" evidence="4">
    <location>
        <position position="308"/>
    </location>
</feature>
<evidence type="ECO:0000256" key="4">
    <source>
        <dbReference type="PIRSR" id="PIRSR001112-1"/>
    </source>
</evidence>
<dbReference type="EMBL" id="BCSY01000046">
    <property type="protein sequence ID" value="GAS95981.1"/>
    <property type="molecule type" value="Genomic_DNA"/>
</dbReference>
<evidence type="ECO:0000259" key="5">
    <source>
        <dbReference type="Pfam" id="PF06441"/>
    </source>
</evidence>
<dbReference type="InterPro" id="IPR029058">
    <property type="entry name" value="AB_hydrolase_fold"/>
</dbReference>
<keyword evidence="3 6" id="KW-0378">Hydrolase</keyword>
<dbReference type="PANTHER" id="PTHR21661">
    <property type="entry name" value="EPOXIDE HYDROLASE 1-RELATED"/>
    <property type="match status" value="1"/>
</dbReference>
<evidence type="ECO:0000256" key="3">
    <source>
        <dbReference type="ARBA" id="ARBA00022801"/>
    </source>
</evidence>
<name>A0A100WCZ9_MYCCR</name>